<organism evidence="1">
    <name type="scientific">Cladocopium goreaui</name>
    <dbReference type="NCBI Taxonomy" id="2562237"/>
    <lineage>
        <taxon>Eukaryota</taxon>
        <taxon>Sar</taxon>
        <taxon>Alveolata</taxon>
        <taxon>Dinophyceae</taxon>
        <taxon>Suessiales</taxon>
        <taxon>Symbiodiniaceae</taxon>
        <taxon>Cladocopium</taxon>
    </lineage>
</organism>
<gene>
    <name evidence="1" type="ORF">C1SCF055_LOCUS22843</name>
</gene>
<evidence type="ECO:0000313" key="1">
    <source>
        <dbReference type="EMBL" id="CAI3996355.1"/>
    </source>
</evidence>
<dbReference type="Proteomes" id="UP001152797">
    <property type="component" value="Unassembled WGS sequence"/>
</dbReference>
<dbReference type="AlphaFoldDB" id="A0A9P1CRU7"/>
<reference evidence="1" key="1">
    <citation type="submission" date="2022-10" db="EMBL/GenBank/DDBJ databases">
        <authorList>
            <person name="Chen Y."/>
            <person name="Dougan E. K."/>
            <person name="Chan C."/>
            <person name="Rhodes N."/>
            <person name="Thang M."/>
        </authorList>
    </citation>
    <scope>NUCLEOTIDE SEQUENCE</scope>
</reference>
<keyword evidence="4" id="KW-1185">Reference proteome</keyword>
<sequence length="363" mass="40446">MVDVATARIVLGSEVECEANCGQEQLDLLRRFHLGIPALLGQGRMMPSWALCVHAQALGRIELDASKIECLSVAKLPGLERVLGGMLDPIGLYNQQMEVIDAFPFPESCAEKALVSLVARAADRSKVIISPIRTAATRFDMVLRVLEVAGAAGSWLAFLGYTLYDPNPLTKTSFRPSSMPAYRDDFQPLGTAYGERPQGYGCHRNPAWDETLRLPRNPFPGSRAREMTYLREFAEIGLELIGILLLSAPLLGESSHEEELPASTLASSSGGYGCHRNLIWDESLRMPRNPFAGKPNREMTYIKEVPLSTPRRLAQWDMQRTMRGASTPRKNFTPMLPELNQRHRDVLDKSADELAQMMKLFED</sequence>
<dbReference type="OrthoDB" id="427990at2759"/>
<comment type="caution">
    <text evidence="1">The sequence shown here is derived from an EMBL/GenBank/DDBJ whole genome shotgun (WGS) entry which is preliminary data.</text>
</comment>
<dbReference type="EMBL" id="CAMXCT030002196">
    <property type="protein sequence ID" value="CAL4783667.1"/>
    <property type="molecule type" value="Genomic_DNA"/>
</dbReference>
<protein>
    <submittedName>
        <fullName evidence="3">PX domain-containing protein</fullName>
    </submittedName>
</protein>
<reference evidence="2" key="2">
    <citation type="submission" date="2024-04" db="EMBL/GenBank/DDBJ databases">
        <authorList>
            <person name="Chen Y."/>
            <person name="Shah S."/>
            <person name="Dougan E. K."/>
            <person name="Thang M."/>
            <person name="Chan C."/>
        </authorList>
    </citation>
    <scope>NUCLEOTIDE SEQUENCE [LARGE SCALE GENOMIC DNA]</scope>
</reference>
<proteinExistence type="predicted"/>
<evidence type="ECO:0000313" key="2">
    <source>
        <dbReference type="EMBL" id="CAL1149730.1"/>
    </source>
</evidence>
<evidence type="ECO:0000313" key="4">
    <source>
        <dbReference type="Proteomes" id="UP001152797"/>
    </source>
</evidence>
<evidence type="ECO:0000313" key="3">
    <source>
        <dbReference type="EMBL" id="CAL4783667.1"/>
    </source>
</evidence>
<accession>A0A9P1CRU7</accession>
<name>A0A9P1CRU7_9DINO</name>
<dbReference type="EMBL" id="CAMXCT020002196">
    <property type="protein sequence ID" value="CAL1149730.1"/>
    <property type="molecule type" value="Genomic_DNA"/>
</dbReference>
<dbReference type="EMBL" id="CAMXCT010002196">
    <property type="protein sequence ID" value="CAI3996355.1"/>
    <property type="molecule type" value="Genomic_DNA"/>
</dbReference>